<dbReference type="AlphaFoldDB" id="A0A3P6HCF1"/>
<gene>
    <name evidence="7" type="ORF">BOLSC43T60810H</name>
</gene>
<proteinExistence type="inferred from homology"/>
<evidence type="ECO:0000256" key="1">
    <source>
        <dbReference type="ARBA" id="ARBA00004141"/>
    </source>
</evidence>
<dbReference type="InterPro" id="IPR001694">
    <property type="entry name" value="NADH_UbQ_OxRdtase_su1/FPO"/>
</dbReference>
<keyword evidence="3 6" id="KW-0812">Transmembrane</keyword>
<keyword evidence="4" id="KW-1133">Transmembrane helix</keyword>
<evidence type="ECO:0000256" key="6">
    <source>
        <dbReference type="RuleBase" id="RU000471"/>
    </source>
</evidence>
<dbReference type="GO" id="GO:0009060">
    <property type="term" value="P:aerobic respiration"/>
    <property type="evidence" value="ECO:0007669"/>
    <property type="project" value="TreeGrafter"/>
</dbReference>
<evidence type="ECO:0000313" key="7">
    <source>
        <dbReference type="EMBL" id="VDD65582.1"/>
    </source>
</evidence>
<accession>A0A3P6HCF1</accession>
<dbReference type="Pfam" id="PF00146">
    <property type="entry name" value="NADHdh"/>
    <property type="match status" value="1"/>
</dbReference>
<protein>
    <submittedName>
        <fullName evidence="7">Uncharacterized protein</fullName>
    </submittedName>
</protein>
<keyword evidence="5" id="KW-0472">Membrane</keyword>
<dbReference type="GO" id="GO:0003954">
    <property type="term" value="F:NADH dehydrogenase activity"/>
    <property type="evidence" value="ECO:0007669"/>
    <property type="project" value="TreeGrafter"/>
</dbReference>
<comment type="similarity">
    <text evidence="2 6">Belongs to the complex I subunit 1 family.</text>
</comment>
<evidence type="ECO:0000256" key="4">
    <source>
        <dbReference type="ARBA" id="ARBA00022989"/>
    </source>
</evidence>
<dbReference type="EMBL" id="LR031903">
    <property type="protein sequence ID" value="VDD65582.1"/>
    <property type="molecule type" value="Genomic_DNA"/>
</dbReference>
<dbReference type="PANTHER" id="PTHR11432:SF3">
    <property type="entry name" value="NADH-UBIQUINONE OXIDOREDUCTASE CHAIN 1"/>
    <property type="match status" value="1"/>
</dbReference>
<comment type="subcellular location">
    <subcellularLocation>
        <location evidence="6">Cell membrane</location>
        <topology evidence="6">Multi-pass membrane protein</topology>
    </subcellularLocation>
    <subcellularLocation>
        <location evidence="1">Membrane</location>
        <topology evidence="1">Multi-pass membrane protein</topology>
    </subcellularLocation>
</comment>
<dbReference type="PANTHER" id="PTHR11432">
    <property type="entry name" value="NADH DEHYDROGENASE SUBUNIT 1"/>
    <property type="match status" value="1"/>
</dbReference>
<evidence type="ECO:0000256" key="2">
    <source>
        <dbReference type="ARBA" id="ARBA00010535"/>
    </source>
</evidence>
<dbReference type="GO" id="GO:0005886">
    <property type="term" value="C:plasma membrane"/>
    <property type="evidence" value="ECO:0007669"/>
    <property type="project" value="UniProtKB-SubCell"/>
</dbReference>
<keyword evidence="6" id="KW-0520">NAD</keyword>
<sequence length="72" mass="7919">MDQIINILLGGLRAAARLISYEIPLTLCVLSISLYVRSVETESLSTVDIVEAQSNMVLGMEFVCQPIGFIIF</sequence>
<organism evidence="7">
    <name type="scientific">Brassica oleracea</name>
    <name type="common">Wild cabbage</name>
    <dbReference type="NCBI Taxonomy" id="3712"/>
    <lineage>
        <taxon>Eukaryota</taxon>
        <taxon>Viridiplantae</taxon>
        <taxon>Streptophyta</taxon>
        <taxon>Embryophyta</taxon>
        <taxon>Tracheophyta</taxon>
        <taxon>Spermatophyta</taxon>
        <taxon>Magnoliopsida</taxon>
        <taxon>eudicotyledons</taxon>
        <taxon>Gunneridae</taxon>
        <taxon>Pentapetalae</taxon>
        <taxon>rosids</taxon>
        <taxon>malvids</taxon>
        <taxon>Brassicales</taxon>
        <taxon>Brassicaceae</taxon>
        <taxon>Brassiceae</taxon>
        <taxon>Brassica</taxon>
    </lineage>
</organism>
<reference evidence="7" key="1">
    <citation type="submission" date="2018-11" db="EMBL/GenBank/DDBJ databases">
        <authorList>
            <consortium name="Genoscope - CEA"/>
            <person name="William W."/>
        </authorList>
    </citation>
    <scope>NUCLEOTIDE SEQUENCE</scope>
</reference>
<evidence type="ECO:0000256" key="5">
    <source>
        <dbReference type="ARBA" id="ARBA00023136"/>
    </source>
</evidence>
<name>A0A3P6HCF1_BRAOL</name>
<evidence type="ECO:0000256" key="3">
    <source>
        <dbReference type="ARBA" id="ARBA00022692"/>
    </source>
</evidence>